<dbReference type="EMBL" id="SNRW01020814">
    <property type="protein sequence ID" value="KAA6365115.1"/>
    <property type="molecule type" value="Genomic_DNA"/>
</dbReference>
<dbReference type="GO" id="GO:0060271">
    <property type="term" value="P:cilium assembly"/>
    <property type="evidence" value="ECO:0007669"/>
    <property type="project" value="TreeGrafter"/>
</dbReference>
<dbReference type="GO" id="GO:0016020">
    <property type="term" value="C:membrane"/>
    <property type="evidence" value="ECO:0007669"/>
    <property type="project" value="TreeGrafter"/>
</dbReference>
<dbReference type="PANTHER" id="PTHR20991">
    <property type="entry name" value="PARATHYROID HORMONE-RESPONSIVE B1 GENE"/>
    <property type="match status" value="1"/>
</dbReference>
<accession>A0A5J4U5Y2</accession>
<evidence type="ECO:0000313" key="5">
    <source>
        <dbReference type="Proteomes" id="UP000324800"/>
    </source>
</evidence>
<organism evidence="4 5">
    <name type="scientific">Streblomastix strix</name>
    <dbReference type="NCBI Taxonomy" id="222440"/>
    <lineage>
        <taxon>Eukaryota</taxon>
        <taxon>Metamonada</taxon>
        <taxon>Preaxostyla</taxon>
        <taxon>Oxymonadida</taxon>
        <taxon>Streblomastigidae</taxon>
        <taxon>Streblomastix</taxon>
    </lineage>
</organism>
<dbReference type="InterPro" id="IPR028073">
    <property type="entry name" value="PHTB1_N_dom"/>
</dbReference>
<name>A0A5J4U5Y2_9EUKA</name>
<dbReference type="GO" id="GO:0034464">
    <property type="term" value="C:BBSome"/>
    <property type="evidence" value="ECO:0007669"/>
    <property type="project" value="InterPro"/>
</dbReference>
<reference evidence="4 5" key="1">
    <citation type="submission" date="2019-03" db="EMBL/GenBank/DDBJ databases">
        <title>Single cell metagenomics reveals metabolic interactions within the superorganism composed of flagellate Streblomastix strix and complex community of Bacteroidetes bacteria on its surface.</title>
        <authorList>
            <person name="Treitli S.C."/>
            <person name="Kolisko M."/>
            <person name="Husnik F."/>
            <person name="Keeling P."/>
            <person name="Hampl V."/>
        </authorList>
    </citation>
    <scope>NUCLEOTIDE SEQUENCE [LARGE SCALE GENOMIC DNA]</scope>
    <source>
        <strain evidence="4">ST1C</strain>
    </source>
</reference>
<dbReference type="Pfam" id="PF14727">
    <property type="entry name" value="PHTB1_N"/>
    <property type="match status" value="1"/>
</dbReference>
<feature type="region of interest" description="Disordered" evidence="2">
    <location>
        <begin position="244"/>
        <end position="311"/>
    </location>
</feature>
<protein>
    <recommendedName>
        <fullName evidence="3">PTHB1 N-terminal domain-containing protein</fullName>
    </recommendedName>
</protein>
<dbReference type="Proteomes" id="UP000324800">
    <property type="component" value="Unassembled WGS sequence"/>
</dbReference>
<evidence type="ECO:0000256" key="1">
    <source>
        <dbReference type="SAM" id="Coils"/>
    </source>
</evidence>
<sequence>QQLQKQIKEEWRRNLGEHALQIKIGRCSRLLEASQTDILILCERSLYVLRETGEIRRQKRFDREPAFMTLFKTGEQEKGNISIQKKQNMLLSTHDGVLLVLDDQIIKWASTVDRVPCSMAVGKFGDTRGLFVTLFDNGELRINYFGTDPINSKIQALESKEVNYEEVEKEMRRLRAIIRATQEISNSSGSEEVKQGKKGSAQSIKLTDLLLLRTQLPVTIDNPAERLGLRTTLVPSPSLLQGVETKLRKDYTPSPYGYEEDGDDQYYQQQQVQQGQNKEMGNNGETERGSGSRSGAVREQVQSIARGGDDK</sequence>
<dbReference type="AlphaFoldDB" id="A0A5J4U5Y2"/>
<feature type="domain" description="PTHB1 N-terminal" evidence="3">
    <location>
        <begin position="4"/>
        <end position="149"/>
    </location>
</feature>
<feature type="coiled-coil region" evidence="1">
    <location>
        <begin position="150"/>
        <end position="184"/>
    </location>
</feature>
<keyword evidence="1" id="KW-0175">Coiled coil</keyword>
<evidence type="ECO:0000313" key="4">
    <source>
        <dbReference type="EMBL" id="KAA6365115.1"/>
    </source>
</evidence>
<evidence type="ECO:0000256" key="2">
    <source>
        <dbReference type="SAM" id="MobiDB-lite"/>
    </source>
</evidence>
<proteinExistence type="predicted"/>
<dbReference type="OrthoDB" id="10262646at2759"/>
<dbReference type="InterPro" id="IPR026511">
    <property type="entry name" value="PTHB1"/>
</dbReference>
<comment type="caution">
    <text evidence="4">The sequence shown here is derived from an EMBL/GenBank/DDBJ whole genome shotgun (WGS) entry which is preliminary data.</text>
</comment>
<feature type="non-terminal residue" evidence="4">
    <location>
        <position position="1"/>
    </location>
</feature>
<evidence type="ECO:0000259" key="3">
    <source>
        <dbReference type="Pfam" id="PF14727"/>
    </source>
</evidence>
<gene>
    <name evidence="4" type="ORF">EZS28_039358</name>
</gene>
<dbReference type="PANTHER" id="PTHR20991:SF0">
    <property type="entry name" value="PROTEIN PTHB1"/>
    <property type="match status" value="1"/>
</dbReference>
<feature type="compositionally biased region" description="Low complexity" evidence="2">
    <location>
        <begin position="265"/>
        <end position="276"/>
    </location>
</feature>
<feature type="non-terminal residue" evidence="4">
    <location>
        <position position="311"/>
    </location>
</feature>